<accession>A0ACB8T456</accession>
<keyword evidence="2" id="KW-1185">Reference proteome</keyword>
<name>A0ACB8T456_9AGAM</name>
<dbReference type="Proteomes" id="UP000814140">
    <property type="component" value="Unassembled WGS sequence"/>
</dbReference>
<proteinExistence type="predicted"/>
<dbReference type="EMBL" id="MU277202">
    <property type="protein sequence ID" value="KAI0063515.1"/>
    <property type="molecule type" value="Genomic_DNA"/>
</dbReference>
<gene>
    <name evidence="1" type="ORF">BV25DRAFT_381328</name>
</gene>
<evidence type="ECO:0000313" key="1">
    <source>
        <dbReference type="EMBL" id="KAI0063515.1"/>
    </source>
</evidence>
<reference evidence="1" key="1">
    <citation type="submission" date="2021-03" db="EMBL/GenBank/DDBJ databases">
        <authorList>
            <consortium name="DOE Joint Genome Institute"/>
            <person name="Ahrendt S."/>
            <person name="Looney B.P."/>
            <person name="Miyauchi S."/>
            <person name="Morin E."/>
            <person name="Drula E."/>
            <person name="Courty P.E."/>
            <person name="Chicoki N."/>
            <person name="Fauchery L."/>
            <person name="Kohler A."/>
            <person name="Kuo A."/>
            <person name="Labutti K."/>
            <person name="Pangilinan J."/>
            <person name="Lipzen A."/>
            <person name="Riley R."/>
            <person name="Andreopoulos W."/>
            <person name="He G."/>
            <person name="Johnson J."/>
            <person name="Barry K.W."/>
            <person name="Grigoriev I.V."/>
            <person name="Nagy L."/>
            <person name="Hibbett D."/>
            <person name="Henrissat B."/>
            <person name="Matheny P.B."/>
            <person name="Labbe J."/>
            <person name="Martin F."/>
        </authorList>
    </citation>
    <scope>NUCLEOTIDE SEQUENCE</scope>
    <source>
        <strain evidence="1">HHB10654</strain>
    </source>
</reference>
<evidence type="ECO:0000313" key="2">
    <source>
        <dbReference type="Proteomes" id="UP000814140"/>
    </source>
</evidence>
<sequence length="1496" mass="163189">MLAALPSSSRDVHRPLSIVHNTAPTPDMAEPESPTENKVCPGCQLTVMNENGGVVIAFGQSFFHVDCFKCAKCHDKVTADTNLLLLSDGQPVCSNCSYSCSVCHLPILDEAIMTGDDSYHAHCFKCRSCSNRIDELMFAKTSHGIYCMNCHHQRVARSRRHAQKQKEREREKAAGGSGSSKSRDRLAREHQRDEGATYSPAVPSPATAQRSAASTNVSSPEGPAYPAHPPQYRASTLPVQRNSGQSSPATPVRRSSLQSADEQQPPKGRPLSSDINDQTVHAPQRRSRNGQTTPLTPSLTVIPPAELGYSSHPSTRPPSPAIIVPPDDQQDSQSSLNYLQTSSEDTSDGALHPDAGVSAMQKLQKRKSYDDGVRPLNILSKQAAPPPQESVAGLNVPNKSLSRAGKRSSINPGMFVDLSALASEFSEKPPVKESLESLQRSASPSPARSSPRPLPSPSRDLHLSDLSRPPISQTSSNTSSQDPDQPHHQLRERGRAESSPKPHTTTEVARPPLRPTITLERVPPRTHSLSHSQDLSIASERPLERLVGLPSSVRPRPSFDDRPARALASSLSIDVERSRAGLRSRSGSPAPQPVASPAHKVDVPHGIESGTDTDEAESVGKNSANSSRRDTLPPAPPPKEPKPRPRPEKLNLDTAAPDDSMADASWSGSIADQESSNESSPVERVSHSTFIAPALPPIRFSMNAADFTDLLKSVNGRASMKPVGHAGRDSIRSLEQVAEGDWRAGTPPSSAASATTFTLSTESSTIADDASVTTLDASTAASSNGHGDGHSKHSYDRPAVKSNATELLSRQRSLRNGTVNGNIPIDDHSDTAFPASERSSSELGHDAPGTRSPSAQRQRFDSNASYNPDASISYESNAARITVTAPGSTVARPLKYDKADLVTRRLQEALQEASKRGSMHVNLDQEFVQAILMVVEQRKHEHAEMKGKLDNIKRASQQYIEGLTVAQEEYEAEVHARRDAEAEVTRLRVLLSGQAARITAMSGASRKEELHKQLTRELSDNLSILEQDVSKLKVERDVALVEVEELASSISSPTTLASDTSGIRLSRSLTTRLDGLKAQYQRELVPLTDERESLVREIAELRAARDVFLEETTMLNSRNEELAQLNALYMRRTEAGGEKPRTSTDRQIPPAAVLQPSSTTLTNSSLGTDESATSREFVKISKPVEQVDTPGTTRKKFPWRAVNKETPAVASATPENIEKGRVKHVFQQISVLRFTRCDHCGDKLWGSQVRCTGCSISVHPRCQANVYTTCTPQASSRRDESPATLGPMPPSMFGRDLIEQVRADSKTQDRMVPMIVEKCIDAVENSAMDYEGIYRKTGGSGQSKMITQLFERGDYDAFDLRDSDRFNDICSVTSVLKTYFRTLPNPLLTYALHDEFMHASTADPLHKGVKYADLVKQLPTEHYYTLRLLMLHLNRIHQQSSQNLMTARNLGVVFGPTLMRSRNPGAEFSDMAGKALSVEWLVENAPNIFPSLPASH</sequence>
<comment type="caution">
    <text evidence="1">The sequence shown here is derived from an EMBL/GenBank/DDBJ whole genome shotgun (WGS) entry which is preliminary data.</text>
</comment>
<protein>
    <submittedName>
        <fullName evidence="1">RhoGAP-domain-containing protein</fullName>
    </submittedName>
</protein>
<reference evidence="1" key="2">
    <citation type="journal article" date="2022" name="New Phytol.">
        <title>Evolutionary transition to the ectomycorrhizal habit in the genomes of a hyperdiverse lineage of mushroom-forming fungi.</title>
        <authorList>
            <person name="Looney B."/>
            <person name="Miyauchi S."/>
            <person name="Morin E."/>
            <person name="Drula E."/>
            <person name="Courty P.E."/>
            <person name="Kohler A."/>
            <person name="Kuo A."/>
            <person name="LaButti K."/>
            <person name="Pangilinan J."/>
            <person name="Lipzen A."/>
            <person name="Riley R."/>
            <person name="Andreopoulos W."/>
            <person name="He G."/>
            <person name="Johnson J."/>
            <person name="Nolan M."/>
            <person name="Tritt A."/>
            <person name="Barry K.W."/>
            <person name="Grigoriev I.V."/>
            <person name="Nagy L.G."/>
            <person name="Hibbett D."/>
            <person name="Henrissat B."/>
            <person name="Matheny P.B."/>
            <person name="Labbe J."/>
            <person name="Martin F.M."/>
        </authorList>
    </citation>
    <scope>NUCLEOTIDE SEQUENCE</scope>
    <source>
        <strain evidence="1">HHB10654</strain>
    </source>
</reference>
<organism evidence="1 2">
    <name type="scientific">Artomyces pyxidatus</name>
    <dbReference type="NCBI Taxonomy" id="48021"/>
    <lineage>
        <taxon>Eukaryota</taxon>
        <taxon>Fungi</taxon>
        <taxon>Dikarya</taxon>
        <taxon>Basidiomycota</taxon>
        <taxon>Agaricomycotina</taxon>
        <taxon>Agaricomycetes</taxon>
        <taxon>Russulales</taxon>
        <taxon>Auriscalpiaceae</taxon>
        <taxon>Artomyces</taxon>
    </lineage>
</organism>